<feature type="transmembrane region" description="Helical" evidence="10">
    <location>
        <begin position="161"/>
        <end position="179"/>
    </location>
</feature>
<keyword evidence="5 10" id="KW-1133">Transmembrane helix</keyword>
<evidence type="ECO:0000256" key="10">
    <source>
        <dbReference type="SAM" id="Phobius"/>
    </source>
</evidence>
<feature type="chain" id="PRO_5021481029" evidence="11">
    <location>
        <begin position="26"/>
        <end position="257"/>
    </location>
</feature>
<evidence type="ECO:0000256" key="2">
    <source>
        <dbReference type="ARBA" id="ARBA00022692"/>
    </source>
</evidence>
<dbReference type="Pfam" id="PF03896">
    <property type="entry name" value="TRAP_alpha"/>
    <property type="match status" value="1"/>
</dbReference>
<dbReference type="PANTHER" id="PTHR12924">
    <property type="entry name" value="TRANSLOCON-ASSOCIATED PROTEIN, ALPHA SUBUNIT"/>
    <property type="match status" value="1"/>
</dbReference>
<evidence type="ECO:0000313" key="13">
    <source>
        <dbReference type="Proteomes" id="UP000298030"/>
    </source>
</evidence>
<gene>
    <name evidence="12" type="ORF">FA13DRAFT_1729360</name>
</gene>
<evidence type="ECO:0000256" key="5">
    <source>
        <dbReference type="ARBA" id="ARBA00022989"/>
    </source>
</evidence>
<comment type="caution">
    <text evidence="12">The sequence shown here is derived from an EMBL/GenBank/DDBJ whole genome shotgun (WGS) entry which is preliminary data.</text>
</comment>
<name>A0A4Y7TL52_COPMI</name>
<feature type="region of interest" description="Disordered" evidence="9">
    <location>
        <begin position="221"/>
        <end position="257"/>
    </location>
</feature>
<evidence type="ECO:0000256" key="11">
    <source>
        <dbReference type="SAM" id="SignalP"/>
    </source>
</evidence>
<protein>
    <submittedName>
        <fullName evidence="12">Uncharacterized protein</fullName>
    </submittedName>
</protein>
<evidence type="ECO:0000256" key="8">
    <source>
        <dbReference type="ARBA" id="ARBA00038311"/>
    </source>
</evidence>
<sequence>MRFAAFFGAGLSLASLFSAVASVAAEEAFVRDPEVIATATFPEDNTFNHIVNGQKNTITITLENKSNQNLTLLSVAGSLTHPDTNALVKNLTSIPFGNVLLAEKLKINIPYTFYSQFKPGDHRLNIWVQHSDGDKVYTVDAYESVITVIEAPLSIFDLKMLSTYLIVLAILGGAGYYTYRTLAPPKKKSKKTPAQVSAPVGTVTATGAGGYQEEWIPEHHLKKAKKSAGGATSGTSADELSGAELSATEGRRRKGKK</sequence>
<accession>A0A4Y7TL52</accession>
<comment type="subcellular location">
    <subcellularLocation>
        <location evidence="1">Endoplasmic reticulum membrane</location>
        <topology evidence="1">Single-pass type I membrane protein</topology>
    </subcellularLocation>
</comment>
<dbReference type="OrthoDB" id="1926781at2759"/>
<evidence type="ECO:0000256" key="1">
    <source>
        <dbReference type="ARBA" id="ARBA00004115"/>
    </source>
</evidence>
<dbReference type="PANTHER" id="PTHR12924:SF0">
    <property type="entry name" value="TRANSLOCON-ASSOCIATED PROTEIN SUBUNIT ALPHA"/>
    <property type="match status" value="1"/>
</dbReference>
<evidence type="ECO:0000256" key="3">
    <source>
        <dbReference type="ARBA" id="ARBA00022729"/>
    </source>
</evidence>
<comment type="function">
    <text evidence="7">Is probably involved in a pathway contributing to genomic integrity.</text>
</comment>
<evidence type="ECO:0000313" key="12">
    <source>
        <dbReference type="EMBL" id="TEB34714.1"/>
    </source>
</evidence>
<reference evidence="12 13" key="1">
    <citation type="journal article" date="2019" name="Nat. Ecol. Evol.">
        <title>Megaphylogeny resolves global patterns of mushroom evolution.</title>
        <authorList>
            <person name="Varga T."/>
            <person name="Krizsan K."/>
            <person name="Foldi C."/>
            <person name="Dima B."/>
            <person name="Sanchez-Garcia M."/>
            <person name="Sanchez-Ramirez S."/>
            <person name="Szollosi G.J."/>
            <person name="Szarkandi J.G."/>
            <person name="Papp V."/>
            <person name="Albert L."/>
            <person name="Andreopoulos W."/>
            <person name="Angelini C."/>
            <person name="Antonin V."/>
            <person name="Barry K.W."/>
            <person name="Bougher N.L."/>
            <person name="Buchanan P."/>
            <person name="Buyck B."/>
            <person name="Bense V."/>
            <person name="Catcheside P."/>
            <person name="Chovatia M."/>
            <person name="Cooper J."/>
            <person name="Damon W."/>
            <person name="Desjardin D."/>
            <person name="Finy P."/>
            <person name="Geml J."/>
            <person name="Haridas S."/>
            <person name="Hughes K."/>
            <person name="Justo A."/>
            <person name="Karasinski D."/>
            <person name="Kautmanova I."/>
            <person name="Kiss B."/>
            <person name="Kocsube S."/>
            <person name="Kotiranta H."/>
            <person name="LaButti K.M."/>
            <person name="Lechner B.E."/>
            <person name="Liimatainen K."/>
            <person name="Lipzen A."/>
            <person name="Lukacs Z."/>
            <person name="Mihaltcheva S."/>
            <person name="Morgado L.N."/>
            <person name="Niskanen T."/>
            <person name="Noordeloos M.E."/>
            <person name="Ohm R.A."/>
            <person name="Ortiz-Santana B."/>
            <person name="Ovrebo C."/>
            <person name="Racz N."/>
            <person name="Riley R."/>
            <person name="Savchenko A."/>
            <person name="Shiryaev A."/>
            <person name="Soop K."/>
            <person name="Spirin V."/>
            <person name="Szebenyi C."/>
            <person name="Tomsovsky M."/>
            <person name="Tulloss R.E."/>
            <person name="Uehling J."/>
            <person name="Grigoriev I.V."/>
            <person name="Vagvolgyi C."/>
            <person name="Papp T."/>
            <person name="Martin F.M."/>
            <person name="Miettinen O."/>
            <person name="Hibbett D.S."/>
            <person name="Nagy L.G."/>
        </authorList>
    </citation>
    <scope>NUCLEOTIDE SEQUENCE [LARGE SCALE GENOMIC DNA]</scope>
    <source>
        <strain evidence="12 13">FP101781</strain>
    </source>
</reference>
<proteinExistence type="inferred from homology"/>
<evidence type="ECO:0000256" key="6">
    <source>
        <dbReference type="ARBA" id="ARBA00023136"/>
    </source>
</evidence>
<keyword evidence="13" id="KW-1185">Reference proteome</keyword>
<dbReference type="GO" id="GO:0005789">
    <property type="term" value="C:endoplasmic reticulum membrane"/>
    <property type="evidence" value="ECO:0007669"/>
    <property type="project" value="UniProtKB-SubCell"/>
</dbReference>
<keyword evidence="4" id="KW-0256">Endoplasmic reticulum</keyword>
<organism evidence="12 13">
    <name type="scientific">Coprinellus micaceus</name>
    <name type="common">Glistening ink-cap mushroom</name>
    <name type="synonym">Coprinus micaceus</name>
    <dbReference type="NCBI Taxonomy" id="71717"/>
    <lineage>
        <taxon>Eukaryota</taxon>
        <taxon>Fungi</taxon>
        <taxon>Dikarya</taxon>
        <taxon>Basidiomycota</taxon>
        <taxon>Agaricomycotina</taxon>
        <taxon>Agaricomycetes</taxon>
        <taxon>Agaricomycetidae</taxon>
        <taxon>Agaricales</taxon>
        <taxon>Agaricineae</taxon>
        <taxon>Psathyrellaceae</taxon>
        <taxon>Coprinellus</taxon>
    </lineage>
</organism>
<feature type="compositionally biased region" description="Low complexity" evidence="9">
    <location>
        <begin position="227"/>
        <end position="237"/>
    </location>
</feature>
<keyword evidence="2 10" id="KW-0812">Transmembrane</keyword>
<dbReference type="AlphaFoldDB" id="A0A4Y7TL52"/>
<evidence type="ECO:0000256" key="7">
    <source>
        <dbReference type="ARBA" id="ARBA00037565"/>
    </source>
</evidence>
<dbReference type="EMBL" id="QPFP01000009">
    <property type="protein sequence ID" value="TEB34714.1"/>
    <property type="molecule type" value="Genomic_DNA"/>
</dbReference>
<feature type="signal peptide" evidence="11">
    <location>
        <begin position="1"/>
        <end position="25"/>
    </location>
</feature>
<keyword evidence="3 11" id="KW-0732">Signal</keyword>
<evidence type="ECO:0000256" key="4">
    <source>
        <dbReference type="ARBA" id="ARBA00022824"/>
    </source>
</evidence>
<dbReference type="InterPro" id="IPR005595">
    <property type="entry name" value="TRAP_alpha"/>
</dbReference>
<evidence type="ECO:0000256" key="9">
    <source>
        <dbReference type="SAM" id="MobiDB-lite"/>
    </source>
</evidence>
<keyword evidence="6 10" id="KW-0472">Membrane</keyword>
<comment type="similarity">
    <text evidence="8">Belongs to the IRC22 family.</text>
</comment>
<dbReference type="Proteomes" id="UP000298030">
    <property type="component" value="Unassembled WGS sequence"/>
</dbReference>